<gene>
    <name evidence="2" type="ORF">GCM10008961_20940</name>
</gene>
<keyword evidence="3" id="KW-1185">Reference proteome</keyword>
<comment type="caution">
    <text evidence="2">The sequence shown here is derived from an EMBL/GenBank/DDBJ whole genome shotgun (WGS) entry which is preliminary data.</text>
</comment>
<dbReference type="EMBL" id="BMQO01000008">
    <property type="protein sequence ID" value="GGS29005.1"/>
    <property type="molecule type" value="Genomic_DNA"/>
</dbReference>
<dbReference type="RefSeq" id="WP_189101526.1">
    <property type="nucleotide sequence ID" value="NZ_BMQO01000008.1"/>
</dbReference>
<evidence type="ECO:0000256" key="1">
    <source>
        <dbReference type="SAM" id="MobiDB-lite"/>
    </source>
</evidence>
<feature type="region of interest" description="Disordered" evidence="1">
    <location>
        <begin position="197"/>
        <end position="217"/>
    </location>
</feature>
<organism evidence="2 3">
    <name type="scientific">Deinococcus knuensis</name>
    <dbReference type="NCBI Taxonomy" id="1837380"/>
    <lineage>
        <taxon>Bacteria</taxon>
        <taxon>Thermotogati</taxon>
        <taxon>Deinococcota</taxon>
        <taxon>Deinococci</taxon>
        <taxon>Deinococcales</taxon>
        <taxon>Deinococcaceae</taxon>
        <taxon>Deinococcus</taxon>
    </lineage>
</organism>
<evidence type="ECO:0000313" key="3">
    <source>
        <dbReference type="Proteomes" id="UP000620633"/>
    </source>
</evidence>
<dbReference type="PANTHER" id="PTHR48125:SF12">
    <property type="entry name" value="AT HOOK TRANSCRIPTION FACTOR FAMILY-RELATED"/>
    <property type="match status" value="1"/>
</dbReference>
<accession>A0ABQ2SH26</accession>
<proteinExistence type="predicted"/>
<sequence>MYLLAHVPAARSTLESVHQQLTDQGLSHASLVVPGRAEPVAFDLFLGLHVVDHGARQAHLKCLLCPPGSGHHLRYEFRVTTLDGEQIGPIGSSCVFARVLGEERGRQVGAHLTDQVGAHVRRTQTQTQADLLASAGNWREYLRAQGFDWVLPAMAGSGGLSADLREKLQRLQDAEKPLPLALLTELRVLTRTRSELPAPSAFAPSPAAFQPQVSPDARPRRTLRARAGAGNRMDHTEWEEYLRASRLTNLVGHWGAVQEHLDLPDDTRDFLLETIRGRRPFRLEDLTLLQTLTRSEAVLERLRDLGPPERLRPAVRAARIERVIEPESGLELLDVRGDPHVQGARAWLWGLKAVFSAAQWRRVEAGVNTGALRADDYAALRQTLLALPDQGEPGVPRTARQFLTYVALLLGREKRVERARELLHQRRQATSLIVLDGLWQRYRDGKPIQESELIGRALNGTRRDAPAPTPPAARPGRKAAAVNAAPAGTTQAKAAPGKGGKPAPAQLKQAQPKQAQSKQAQSKQAPGASPKKPPKQPNAQTPPPAPVTPGTDLPNTDPLRTDPLSAERPELQDGWGRGLSSLVPPRHRRAVSRAVHQPPGKLDPEQVRAARHALDVYRRATRAASPPRKVFTDRSDPRTPAAYAAALARMFTDLGVPHLREPLAARGPEWLLATFPAPYRHYERTGELHRDLSAILNALT</sequence>
<feature type="compositionally biased region" description="Low complexity" evidence="1">
    <location>
        <begin position="197"/>
        <end position="212"/>
    </location>
</feature>
<evidence type="ECO:0000313" key="2">
    <source>
        <dbReference type="EMBL" id="GGS29005.1"/>
    </source>
</evidence>
<feature type="region of interest" description="Disordered" evidence="1">
    <location>
        <begin position="455"/>
        <end position="602"/>
    </location>
</feature>
<dbReference type="PANTHER" id="PTHR48125">
    <property type="entry name" value="LP07818P1"/>
    <property type="match status" value="1"/>
</dbReference>
<name>A0ABQ2SH26_9DEIO</name>
<protein>
    <submittedName>
        <fullName evidence="2">Uncharacterized protein</fullName>
    </submittedName>
</protein>
<dbReference type="Proteomes" id="UP000620633">
    <property type="component" value="Unassembled WGS sequence"/>
</dbReference>
<feature type="compositionally biased region" description="Low complexity" evidence="1">
    <location>
        <begin position="478"/>
        <end position="530"/>
    </location>
</feature>
<reference evidence="3" key="1">
    <citation type="journal article" date="2019" name="Int. J. Syst. Evol. Microbiol.">
        <title>The Global Catalogue of Microorganisms (GCM) 10K type strain sequencing project: providing services to taxonomists for standard genome sequencing and annotation.</title>
        <authorList>
            <consortium name="The Broad Institute Genomics Platform"/>
            <consortium name="The Broad Institute Genome Sequencing Center for Infectious Disease"/>
            <person name="Wu L."/>
            <person name="Ma J."/>
        </authorList>
    </citation>
    <scope>NUCLEOTIDE SEQUENCE [LARGE SCALE GENOMIC DNA]</scope>
    <source>
        <strain evidence="3">JCM 31406</strain>
    </source>
</reference>